<accession>A0A0D9XV42</accession>
<dbReference type="Gramene" id="LPERR11G18730.2">
    <property type="protein sequence ID" value="LPERR11G18730.2"/>
    <property type="gene ID" value="LPERR11G18730"/>
</dbReference>
<reference evidence="3" key="2">
    <citation type="submission" date="2013-12" db="EMBL/GenBank/DDBJ databases">
        <authorList>
            <person name="Yu Y."/>
            <person name="Lee S."/>
            <person name="de Baynast K."/>
            <person name="Wissotski M."/>
            <person name="Liu L."/>
            <person name="Talag J."/>
            <person name="Goicoechea J."/>
            <person name="Angelova A."/>
            <person name="Jetty R."/>
            <person name="Kudrna D."/>
            <person name="Golser W."/>
            <person name="Rivera L."/>
            <person name="Zhang J."/>
            <person name="Wing R."/>
        </authorList>
    </citation>
    <scope>NUCLEOTIDE SEQUENCE</scope>
</reference>
<proteinExistence type="predicted"/>
<dbReference type="EnsemblPlants" id="LPERR11G18730.2">
    <property type="protein sequence ID" value="LPERR11G18730.2"/>
    <property type="gene ID" value="LPERR11G18730"/>
</dbReference>
<dbReference type="AlphaFoldDB" id="A0A0D9XV42"/>
<name>A0A0D9XV42_9ORYZ</name>
<feature type="compositionally biased region" description="Low complexity" evidence="1">
    <location>
        <begin position="48"/>
        <end position="58"/>
    </location>
</feature>
<dbReference type="Proteomes" id="UP000032180">
    <property type="component" value="Chromosome 11"/>
</dbReference>
<evidence type="ECO:0000256" key="1">
    <source>
        <dbReference type="SAM" id="MobiDB-lite"/>
    </source>
</evidence>
<reference evidence="2 3" key="1">
    <citation type="submission" date="2012-08" db="EMBL/GenBank/DDBJ databases">
        <title>Oryza genome evolution.</title>
        <authorList>
            <person name="Wing R.A."/>
        </authorList>
    </citation>
    <scope>NUCLEOTIDE SEQUENCE</scope>
</reference>
<evidence type="ECO:0000313" key="3">
    <source>
        <dbReference type="Proteomes" id="UP000032180"/>
    </source>
</evidence>
<reference evidence="2" key="3">
    <citation type="submission" date="2015-04" db="UniProtKB">
        <authorList>
            <consortium name="EnsemblPlants"/>
        </authorList>
    </citation>
    <scope>IDENTIFICATION</scope>
</reference>
<evidence type="ECO:0000313" key="2">
    <source>
        <dbReference type="EnsemblPlants" id="LPERR11G18730.2"/>
    </source>
</evidence>
<organism evidence="2 3">
    <name type="scientific">Leersia perrieri</name>
    <dbReference type="NCBI Taxonomy" id="77586"/>
    <lineage>
        <taxon>Eukaryota</taxon>
        <taxon>Viridiplantae</taxon>
        <taxon>Streptophyta</taxon>
        <taxon>Embryophyta</taxon>
        <taxon>Tracheophyta</taxon>
        <taxon>Spermatophyta</taxon>
        <taxon>Magnoliopsida</taxon>
        <taxon>Liliopsida</taxon>
        <taxon>Poales</taxon>
        <taxon>Poaceae</taxon>
        <taxon>BOP clade</taxon>
        <taxon>Oryzoideae</taxon>
        <taxon>Oryzeae</taxon>
        <taxon>Oryzinae</taxon>
        <taxon>Leersia</taxon>
    </lineage>
</organism>
<keyword evidence="3" id="KW-1185">Reference proteome</keyword>
<dbReference type="HOGENOM" id="CLU_1108449_0_0_1"/>
<feature type="region of interest" description="Disordered" evidence="1">
    <location>
        <begin position="45"/>
        <end position="67"/>
    </location>
</feature>
<sequence>MYQLMSRGAFNLRWRCHIVWKKNLVDSIETTSDVNVADEGKDEEDITSSCASRSVSSSPTNGRRISGRHITSGSCRCGSSSAIMNTRRASCSHSFLFCLAVTAACMMMEMRLPTSAPTSCATVAACPSPPHSAMARPELTWILFLLLANKWIDKGEGGGCLQRLEKSLLFAFKPSPARVLRWDPMDDEAAAWARSPPALVDPVVYLEVDDGTVAPFGLFESSPGPSAQPSCSQHPVSCGKLSRMALLVSGLSDPAQFSFSPARSSTA</sequence>
<protein>
    <submittedName>
        <fullName evidence="2">Uncharacterized protein</fullName>
    </submittedName>
</protein>